<dbReference type="EC" id="2.5.1.78" evidence="3 7"/>
<dbReference type="CDD" id="cd09209">
    <property type="entry name" value="Lumazine_synthase-I"/>
    <property type="match status" value="1"/>
</dbReference>
<comment type="pathway">
    <text evidence="1 7">Cofactor biosynthesis; riboflavin biosynthesis; riboflavin from 2-hydroxy-3-oxobutyl phosphate and 5-amino-6-(D-ribitylamino)uracil: step 1/2.</text>
</comment>
<dbReference type="RefSeq" id="WP_192861536.1">
    <property type="nucleotide sequence ID" value="NZ_JADAQT010000055.1"/>
</dbReference>
<evidence type="ECO:0000256" key="1">
    <source>
        <dbReference type="ARBA" id="ARBA00004917"/>
    </source>
</evidence>
<feature type="binding site" evidence="7">
    <location>
        <position position="133"/>
    </location>
    <ligand>
        <name>(2S)-2-hydroxy-3-oxobutyl phosphate</name>
        <dbReference type="ChEBI" id="CHEBI:58830"/>
    </ligand>
</feature>
<evidence type="ECO:0000256" key="7">
    <source>
        <dbReference type="HAMAP-Rule" id="MF_00178"/>
    </source>
</evidence>
<dbReference type="InterPro" id="IPR002180">
    <property type="entry name" value="LS/RS"/>
</dbReference>
<protein>
    <recommendedName>
        <fullName evidence="3 7">6,7-dimethyl-8-ribityllumazine synthase</fullName>
        <shortName evidence="7">DMRL synthase</shortName>
        <shortName evidence="7">LS</shortName>
        <shortName evidence="7">Lumazine synthase</shortName>
        <ecNumber evidence="3 7">2.5.1.78</ecNumber>
    </recommendedName>
</protein>
<evidence type="ECO:0000256" key="4">
    <source>
        <dbReference type="ARBA" id="ARBA00022619"/>
    </source>
</evidence>
<reference evidence="9 10" key="1">
    <citation type="submission" date="2020-10" db="EMBL/GenBank/DDBJ databases">
        <title>Myceligenerans pegani sp. nov., an endophytic actinomycete isolated from Peganum harmala L. in Xinjiang, China.</title>
        <authorList>
            <person name="Xin L."/>
        </authorList>
    </citation>
    <scope>NUCLEOTIDE SEQUENCE [LARGE SCALE GENOMIC DNA]</scope>
    <source>
        <strain evidence="9 10">TRM65318</strain>
    </source>
</reference>
<comment type="function">
    <text evidence="7">Catalyzes the formation of 6,7-dimethyl-8-ribityllumazine by condensation of 5-amino-6-(D-ribitylamino)uracil with 3,4-dihydroxy-2-butanone 4-phosphate. This is the penultimate step in the biosynthesis of riboflavin.</text>
</comment>
<evidence type="ECO:0000256" key="5">
    <source>
        <dbReference type="ARBA" id="ARBA00022679"/>
    </source>
</evidence>
<evidence type="ECO:0000256" key="8">
    <source>
        <dbReference type="SAM" id="MobiDB-lite"/>
    </source>
</evidence>
<dbReference type="GO" id="GO:0000906">
    <property type="term" value="F:6,7-dimethyl-8-ribityllumazine synthase activity"/>
    <property type="evidence" value="ECO:0007669"/>
    <property type="project" value="UniProtKB-EC"/>
</dbReference>
<evidence type="ECO:0000256" key="3">
    <source>
        <dbReference type="ARBA" id="ARBA00012664"/>
    </source>
</evidence>
<feature type="region of interest" description="Disordered" evidence="8">
    <location>
        <begin position="164"/>
        <end position="183"/>
    </location>
</feature>
<comment type="caution">
    <text evidence="9">The sequence shown here is derived from an EMBL/GenBank/DDBJ whole genome shotgun (WGS) entry which is preliminary data.</text>
</comment>
<dbReference type="PANTHER" id="PTHR21058:SF0">
    <property type="entry name" value="6,7-DIMETHYL-8-RIBITYLLUMAZINE SYNTHASE"/>
    <property type="match status" value="1"/>
</dbReference>
<dbReference type="Gene3D" id="3.40.50.960">
    <property type="entry name" value="Lumazine/riboflavin synthase"/>
    <property type="match status" value="1"/>
</dbReference>
<keyword evidence="5 7" id="KW-0808">Transferase</keyword>
<dbReference type="Pfam" id="PF00885">
    <property type="entry name" value="DMRL_synthase"/>
    <property type="match status" value="1"/>
</dbReference>
<dbReference type="InterPro" id="IPR036467">
    <property type="entry name" value="LS/RS_sf"/>
</dbReference>
<dbReference type="HAMAP" id="MF_00178">
    <property type="entry name" value="Lumazine_synth"/>
    <property type="match status" value="1"/>
</dbReference>
<feature type="binding site" evidence="7">
    <location>
        <begin position="91"/>
        <end position="92"/>
    </location>
    <ligand>
        <name>(2S)-2-hydroxy-3-oxobutyl phosphate</name>
        <dbReference type="ChEBI" id="CHEBI:58830"/>
    </ligand>
</feature>
<keyword evidence="10" id="KW-1185">Reference proteome</keyword>
<dbReference type="SUPFAM" id="SSF52121">
    <property type="entry name" value="Lumazine synthase"/>
    <property type="match status" value="1"/>
</dbReference>
<gene>
    <name evidence="7" type="primary">ribH</name>
    <name evidence="9" type="ORF">IHE71_04440</name>
</gene>
<feature type="binding site" evidence="7">
    <location>
        <position position="25"/>
    </location>
    <ligand>
        <name>5-amino-6-(D-ribitylamino)uracil</name>
        <dbReference type="ChEBI" id="CHEBI:15934"/>
    </ligand>
</feature>
<feature type="binding site" evidence="7">
    <location>
        <position position="119"/>
    </location>
    <ligand>
        <name>5-amino-6-(D-ribitylamino)uracil</name>
        <dbReference type="ChEBI" id="CHEBI:15934"/>
    </ligand>
</feature>
<comment type="similarity">
    <text evidence="2 7">Belongs to the DMRL synthase family.</text>
</comment>
<organism evidence="9 10">
    <name type="scientific">Myceligenerans pegani</name>
    <dbReference type="NCBI Taxonomy" id="2776917"/>
    <lineage>
        <taxon>Bacteria</taxon>
        <taxon>Bacillati</taxon>
        <taxon>Actinomycetota</taxon>
        <taxon>Actinomycetes</taxon>
        <taxon>Micrococcales</taxon>
        <taxon>Promicromonosporaceae</taxon>
        <taxon>Myceligenerans</taxon>
    </lineage>
</organism>
<feature type="binding site" evidence="7">
    <location>
        <begin position="86"/>
        <end position="88"/>
    </location>
    <ligand>
        <name>5-amino-6-(D-ribitylamino)uracil</name>
        <dbReference type="ChEBI" id="CHEBI:15934"/>
    </ligand>
</feature>
<dbReference type="InterPro" id="IPR034964">
    <property type="entry name" value="LS"/>
</dbReference>
<dbReference type="EMBL" id="JADAQT010000055">
    <property type="protein sequence ID" value="MBE1874960.1"/>
    <property type="molecule type" value="Genomic_DNA"/>
</dbReference>
<feature type="binding site" evidence="7">
    <location>
        <begin position="56"/>
        <end position="58"/>
    </location>
    <ligand>
        <name>5-amino-6-(D-ribitylamino)uracil</name>
        <dbReference type="ChEBI" id="CHEBI:15934"/>
    </ligand>
</feature>
<sequence>MSGAGAPALTVDGRGLHVVVVAASWHTRVMDGLLDGARRALRESGAEWTEIRVPGSFELPVAAARAAMPPADGGVRRPDAVVALGVVIRGGTPHFDYVCQAATSGLTDVSVRTGVPVGFGLLTCDDEQQALDRAGLPGSREDKGREAVEAAVTTAATLRDAFAAPAAGGADGETAAPARSSRN</sequence>
<dbReference type="NCBIfam" id="TIGR00114">
    <property type="entry name" value="lumazine-synth"/>
    <property type="match status" value="1"/>
</dbReference>
<name>A0ABR9MV05_9MICO</name>
<evidence type="ECO:0000256" key="6">
    <source>
        <dbReference type="ARBA" id="ARBA00048785"/>
    </source>
</evidence>
<dbReference type="PANTHER" id="PTHR21058">
    <property type="entry name" value="6,7-DIMETHYL-8-RIBITYLLUMAZINE SYNTHASE DMRL SYNTHASE LUMAZINE SYNTHASE"/>
    <property type="match status" value="1"/>
</dbReference>
<evidence type="ECO:0000256" key="2">
    <source>
        <dbReference type="ARBA" id="ARBA00007424"/>
    </source>
</evidence>
<feature type="active site" description="Proton donor" evidence="7">
    <location>
        <position position="94"/>
    </location>
</feature>
<evidence type="ECO:0000313" key="9">
    <source>
        <dbReference type="EMBL" id="MBE1874960.1"/>
    </source>
</evidence>
<proteinExistence type="inferred from homology"/>
<accession>A0ABR9MV05</accession>
<dbReference type="Proteomes" id="UP000625527">
    <property type="component" value="Unassembled WGS sequence"/>
</dbReference>
<keyword evidence="4 7" id="KW-0686">Riboflavin biosynthesis</keyword>
<comment type="catalytic activity">
    <reaction evidence="6 7">
        <text>(2S)-2-hydroxy-3-oxobutyl phosphate + 5-amino-6-(D-ribitylamino)uracil = 6,7-dimethyl-8-(1-D-ribityl)lumazine + phosphate + 2 H2O + H(+)</text>
        <dbReference type="Rhea" id="RHEA:26152"/>
        <dbReference type="ChEBI" id="CHEBI:15377"/>
        <dbReference type="ChEBI" id="CHEBI:15378"/>
        <dbReference type="ChEBI" id="CHEBI:15934"/>
        <dbReference type="ChEBI" id="CHEBI:43474"/>
        <dbReference type="ChEBI" id="CHEBI:58201"/>
        <dbReference type="ChEBI" id="CHEBI:58830"/>
        <dbReference type="EC" id="2.5.1.78"/>
    </reaction>
</comment>
<evidence type="ECO:0000313" key="10">
    <source>
        <dbReference type="Proteomes" id="UP000625527"/>
    </source>
</evidence>